<gene>
    <name evidence="1" type="ORF">SPELUC_LOCUS12606</name>
</gene>
<reference evidence="1" key="1">
    <citation type="submission" date="2021-06" db="EMBL/GenBank/DDBJ databases">
        <authorList>
            <person name="Kallberg Y."/>
            <person name="Tangrot J."/>
            <person name="Rosling A."/>
        </authorList>
    </citation>
    <scope>NUCLEOTIDE SEQUENCE</scope>
    <source>
        <strain evidence="1">28 12/20/2015</strain>
    </source>
</reference>
<organism evidence="1 2">
    <name type="scientific">Cetraspora pellucida</name>
    <dbReference type="NCBI Taxonomy" id="1433469"/>
    <lineage>
        <taxon>Eukaryota</taxon>
        <taxon>Fungi</taxon>
        <taxon>Fungi incertae sedis</taxon>
        <taxon>Mucoromycota</taxon>
        <taxon>Glomeromycotina</taxon>
        <taxon>Glomeromycetes</taxon>
        <taxon>Diversisporales</taxon>
        <taxon>Gigasporaceae</taxon>
        <taxon>Cetraspora</taxon>
    </lineage>
</organism>
<name>A0ACA9PU69_9GLOM</name>
<proteinExistence type="predicted"/>
<sequence length="263" mass="30777">ITPYNVVFGQLSHSDTNIVDILGNNNYDYNHETNNTSFESNSFENRDLLESELDLHYFLEENSKDKLDPNYFIAEDNVYYSSEKGFYNSEFANRVSLEITVISYNSESEVEVVYEKRKSNANLIELQLRLPLQVITNSSQPSFEKHEKIRQVAILNVKKNREFIRSDLVKIQIPNIDKIKMDRKSLPCKVIQKRNQDFYQIACKFRVLDRWYPASELIPLGTPDYPDLDIILLNETISLRHAAIKQNHTRLTQSLNYSNQPSR</sequence>
<dbReference type="Proteomes" id="UP000789366">
    <property type="component" value="Unassembled WGS sequence"/>
</dbReference>
<dbReference type="EMBL" id="CAJVPW010030314">
    <property type="protein sequence ID" value="CAG8723658.1"/>
    <property type="molecule type" value="Genomic_DNA"/>
</dbReference>
<protein>
    <submittedName>
        <fullName evidence="1">176_t:CDS:1</fullName>
    </submittedName>
</protein>
<comment type="caution">
    <text evidence="1">The sequence shown here is derived from an EMBL/GenBank/DDBJ whole genome shotgun (WGS) entry which is preliminary data.</text>
</comment>
<evidence type="ECO:0000313" key="2">
    <source>
        <dbReference type="Proteomes" id="UP000789366"/>
    </source>
</evidence>
<keyword evidence="2" id="KW-1185">Reference proteome</keyword>
<accession>A0ACA9PU69</accession>
<feature type="non-terminal residue" evidence="1">
    <location>
        <position position="1"/>
    </location>
</feature>
<evidence type="ECO:0000313" key="1">
    <source>
        <dbReference type="EMBL" id="CAG8723658.1"/>
    </source>
</evidence>